<reference evidence="1 2" key="1">
    <citation type="submission" date="2019-08" db="EMBL/GenBank/DDBJ databases">
        <title>The genome of the soybean aphid Biotype 1, its phylome, world population structure and adaptation to the North American continent.</title>
        <authorList>
            <person name="Giordano R."/>
            <person name="Donthu R.K."/>
            <person name="Hernandez A.G."/>
            <person name="Wright C.L."/>
            <person name="Zimin A.V."/>
        </authorList>
    </citation>
    <scope>NUCLEOTIDE SEQUENCE [LARGE SCALE GENOMIC DNA]</scope>
    <source>
        <tissue evidence="1">Whole aphids</tissue>
    </source>
</reference>
<keyword evidence="2" id="KW-1185">Reference proteome</keyword>
<sequence>MAFQEIFEMINFLQVNLNGNRGAQQLLDQTVTQKDTDIVILSEPYVRTDGGDRLLFSLESKLRLEPQLGRGNIHHRRPFARRAEITDWEVLDDIYLSDHAYITFRIDLQRQAPQHGWPQAASRGTIHPGWALKQINLEAFNGHVNSTPLPVPRGFRSADAALRAAEALDGYIVDACNASMPLRTSGPAGRKLVYWWSDHIVDLRSTAFRLRRAYQAIDLIAAERGKVKARMELPPIPGERPLTKSSIKRNERKATIAKWHSLWLHSRKALWPHRLIPDLARWINRSVPKVAWSYHMTQALTGHGCFQHYLHRMDRAASPRCMHCECWSDTAEHTLFRCPNWDSLREGLRDRLGHPPAVEDVPDMLCGPVFEDLPVDHQERYLALSEAEETFRIFYKMVIEILTLKEQEERVR</sequence>
<gene>
    <name evidence="1" type="ORF">AGLY_002059</name>
</gene>
<proteinExistence type="predicted"/>
<dbReference type="AlphaFoldDB" id="A0A6G0U3Z7"/>
<protein>
    <recommendedName>
        <fullName evidence="3">Endonuclease/exonuclease/phosphatase domain-containing protein</fullName>
    </recommendedName>
</protein>
<dbReference type="InterPro" id="IPR036691">
    <property type="entry name" value="Endo/exonu/phosph_ase_sf"/>
</dbReference>
<organism evidence="1 2">
    <name type="scientific">Aphis glycines</name>
    <name type="common">Soybean aphid</name>
    <dbReference type="NCBI Taxonomy" id="307491"/>
    <lineage>
        <taxon>Eukaryota</taxon>
        <taxon>Metazoa</taxon>
        <taxon>Ecdysozoa</taxon>
        <taxon>Arthropoda</taxon>
        <taxon>Hexapoda</taxon>
        <taxon>Insecta</taxon>
        <taxon>Pterygota</taxon>
        <taxon>Neoptera</taxon>
        <taxon>Paraneoptera</taxon>
        <taxon>Hemiptera</taxon>
        <taxon>Sternorrhyncha</taxon>
        <taxon>Aphidomorpha</taxon>
        <taxon>Aphidoidea</taxon>
        <taxon>Aphididae</taxon>
        <taxon>Aphidini</taxon>
        <taxon>Aphis</taxon>
        <taxon>Aphis</taxon>
    </lineage>
</organism>
<dbReference type="OrthoDB" id="6588649at2759"/>
<accession>A0A6G0U3Z7</accession>
<evidence type="ECO:0000313" key="2">
    <source>
        <dbReference type="Proteomes" id="UP000475862"/>
    </source>
</evidence>
<dbReference type="Proteomes" id="UP000475862">
    <property type="component" value="Unassembled WGS sequence"/>
</dbReference>
<dbReference type="SUPFAM" id="SSF56219">
    <property type="entry name" value="DNase I-like"/>
    <property type="match status" value="1"/>
</dbReference>
<evidence type="ECO:0000313" key="1">
    <source>
        <dbReference type="EMBL" id="KAE9543663.1"/>
    </source>
</evidence>
<name>A0A6G0U3Z7_APHGL</name>
<comment type="caution">
    <text evidence="1">The sequence shown here is derived from an EMBL/GenBank/DDBJ whole genome shotgun (WGS) entry which is preliminary data.</text>
</comment>
<evidence type="ECO:0008006" key="3">
    <source>
        <dbReference type="Google" id="ProtNLM"/>
    </source>
</evidence>
<dbReference type="EMBL" id="VYZN01000007">
    <property type="protein sequence ID" value="KAE9543663.1"/>
    <property type="molecule type" value="Genomic_DNA"/>
</dbReference>